<feature type="non-terminal residue" evidence="1">
    <location>
        <position position="1"/>
    </location>
</feature>
<protein>
    <submittedName>
        <fullName evidence="1">Uncharacterized protein</fullName>
    </submittedName>
</protein>
<evidence type="ECO:0000313" key="2">
    <source>
        <dbReference type="Proteomes" id="UP000031036"/>
    </source>
</evidence>
<dbReference type="AlphaFoldDB" id="A0A0B2UQ40"/>
<dbReference type="Proteomes" id="UP000031036">
    <property type="component" value="Unassembled WGS sequence"/>
</dbReference>
<comment type="caution">
    <text evidence="1">The sequence shown here is derived from an EMBL/GenBank/DDBJ whole genome shotgun (WGS) entry which is preliminary data.</text>
</comment>
<gene>
    <name evidence="1" type="ORF">Tcan_01345</name>
</gene>
<name>A0A0B2UQ40_TOXCA</name>
<evidence type="ECO:0000313" key="1">
    <source>
        <dbReference type="EMBL" id="KHN71339.1"/>
    </source>
</evidence>
<feature type="non-terminal residue" evidence="1">
    <location>
        <position position="140"/>
    </location>
</feature>
<sequence>VEENAEDQRLCALSPTVSGLLLCGARHFTIHLKNNSFDGMNESFFNSVEVLRVAHMHRVDKCGYVFMWSITRDVLSTRLILTIQHTAQMRFRSFRSGKSLNFLRQSRLASRSCEYPRAMHLFLPIALFRKGLNVHLNVTK</sequence>
<reference evidence="1 2" key="1">
    <citation type="submission" date="2014-11" db="EMBL/GenBank/DDBJ databases">
        <title>Genetic blueprint of the zoonotic pathogen Toxocara canis.</title>
        <authorList>
            <person name="Zhu X.-Q."/>
            <person name="Korhonen P.K."/>
            <person name="Cai H."/>
            <person name="Young N.D."/>
            <person name="Nejsum P."/>
            <person name="von Samson-Himmelstjerna G."/>
            <person name="Boag P.R."/>
            <person name="Tan P."/>
            <person name="Li Q."/>
            <person name="Min J."/>
            <person name="Yang Y."/>
            <person name="Wang X."/>
            <person name="Fang X."/>
            <person name="Hall R.S."/>
            <person name="Hofmann A."/>
            <person name="Sternberg P.W."/>
            <person name="Jex A.R."/>
            <person name="Gasser R.B."/>
        </authorList>
    </citation>
    <scope>NUCLEOTIDE SEQUENCE [LARGE SCALE GENOMIC DNA]</scope>
    <source>
        <strain evidence="1">PN_DK_2014</strain>
    </source>
</reference>
<keyword evidence="2" id="KW-1185">Reference proteome</keyword>
<dbReference type="EMBL" id="JPKZ01022449">
    <property type="protein sequence ID" value="KHN71339.1"/>
    <property type="molecule type" value="Genomic_DNA"/>
</dbReference>
<organism evidence="1 2">
    <name type="scientific">Toxocara canis</name>
    <name type="common">Canine roundworm</name>
    <dbReference type="NCBI Taxonomy" id="6265"/>
    <lineage>
        <taxon>Eukaryota</taxon>
        <taxon>Metazoa</taxon>
        <taxon>Ecdysozoa</taxon>
        <taxon>Nematoda</taxon>
        <taxon>Chromadorea</taxon>
        <taxon>Rhabditida</taxon>
        <taxon>Spirurina</taxon>
        <taxon>Ascaridomorpha</taxon>
        <taxon>Ascaridoidea</taxon>
        <taxon>Toxocaridae</taxon>
        <taxon>Toxocara</taxon>
    </lineage>
</organism>
<accession>A0A0B2UQ40</accession>
<proteinExistence type="predicted"/>